<name>A0A0N0NII9_9EURO</name>
<dbReference type="EMBL" id="LFJN01000036">
    <property type="protein sequence ID" value="KPI35798.1"/>
    <property type="molecule type" value="Genomic_DNA"/>
</dbReference>
<feature type="region of interest" description="Disordered" evidence="1">
    <location>
        <begin position="277"/>
        <end position="306"/>
    </location>
</feature>
<dbReference type="OrthoDB" id="5413829at2759"/>
<reference evidence="2 3" key="1">
    <citation type="submission" date="2015-06" db="EMBL/GenBank/DDBJ databases">
        <title>Draft genome of the ant-associated black yeast Phialophora attae CBS 131958.</title>
        <authorList>
            <person name="Moreno L.F."/>
            <person name="Stielow B.J."/>
            <person name="de Hoog S."/>
            <person name="Vicente V.A."/>
            <person name="Weiss V.A."/>
            <person name="de Vries M."/>
            <person name="Cruz L.M."/>
            <person name="Souza E.M."/>
        </authorList>
    </citation>
    <scope>NUCLEOTIDE SEQUENCE [LARGE SCALE GENOMIC DNA]</scope>
    <source>
        <strain evidence="2 3">CBS 131958</strain>
    </source>
</reference>
<proteinExistence type="predicted"/>
<protein>
    <submittedName>
        <fullName evidence="2">Uncharacterized protein</fullName>
    </submittedName>
</protein>
<evidence type="ECO:0000313" key="3">
    <source>
        <dbReference type="Proteomes" id="UP000038010"/>
    </source>
</evidence>
<dbReference type="RefSeq" id="XP_017995761.1">
    <property type="nucleotide sequence ID" value="XM_018139932.1"/>
</dbReference>
<dbReference type="VEuPathDB" id="FungiDB:AB675_11112"/>
<sequence>MSTSTADPVLQPLSRSRFDAVDYLNDVLPTVTLSSQAQSGKIARTGQLQTASTDLQASLSKINAHNIRTSSDLTVLTDEILRSGNRLAYEVEILRGDVNSFYDLLTDTLKDDIRLFVREEVLSSSAEKDGADAESLPGTQPQQEPAFITQLRRLTQVKERLEAVVNLFGEAMKWPVPPSELGSSLITVSAPELGGIQTTDGDDKARDATKKIRVEIQDLLDSDGGGTAGLEAASRRVEEYRQLAGLWKGTSEEKVRIRFVEGLQRLVDDRKRNLEARGISERSRTGSPHRTASAQGRPARHDGGGLFRNLARLKDDLYLD</sequence>
<evidence type="ECO:0000256" key="1">
    <source>
        <dbReference type="SAM" id="MobiDB-lite"/>
    </source>
</evidence>
<keyword evidence="3" id="KW-1185">Reference proteome</keyword>
<gene>
    <name evidence="2" type="ORF">AB675_11112</name>
</gene>
<organism evidence="2 3">
    <name type="scientific">Cyphellophora attinorum</name>
    <dbReference type="NCBI Taxonomy" id="1664694"/>
    <lineage>
        <taxon>Eukaryota</taxon>
        <taxon>Fungi</taxon>
        <taxon>Dikarya</taxon>
        <taxon>Ascomycota</taxon>
        <taxon>Pezizomycotina</taxon>
        <taxon>Eurotiomycetes</taxon>
        <taxon>Chaetothyriomycetidae</taxon>
        <taxon>Chaetothyriales</taxon>
        <taxon>Cyphellophoraceae</taxon>
        <taxon>Cyphellophora</taxon>
    </lineage>
</organism>
<dbReference type="STRING" id="1664694.A0A0N0NII9"/>
<accession>A0A0N0NII9</accession>
<evidence type="ECO:0000313" key="2">
    <source>
        <dbReference type="EMBL" id="KPI35798.1"/>
    </source>
</evidence>
<feature type="compositionally biased region" description="Polar residues" evidence="1">
    <location>
        <begin position="285"/>
        <end position="294"/>
    </location>
</feature>
<comment type="caution">
    <text evidence="2">The sequence shown here is derived from an EMBL/GenBank/DDBJ whole genome shotgun (WGS) entry which is preliminary data.</text>
</comment>
<dbReference type="Proteomes" id="UP000038010">
    <property type="component" value="Unassembled WGS sequence"/>
</dbReference>
<dbReference type="AlphaFoldDB" id="A0A0N0NII9"/>
<dbReference type="GeneID" id="28731812"/>